<protein>
    <submittedName>
        <fullName evidence="2">Class I SAM-dependent methyltransferase</fullName>
        <ecNumber evidence="2">2.1.1.222</ecNumber>
        <ecNumber evidence="2">2.1.1.64</ecNumber>
    </submittedName>
</protein>
<evidence type="ECO:0000313" key="2">
    <source>
        <dbReference type="EMBL" id="MFC4696161.1"/>
    </source>
</evidence>
<evidence type="ECO:0000259" key="1">
    <source>
        <dbReference type="Pfam" id="PF08241"/>
    </source>
</evidence>
<keyword evidence="2" id="KW-0808">Transferase</keyword>
<dbReference type="EC" id="2.1.1.64" evidence="2"/>
<dbReference type="Proteomes" id="UP001596025">
    <property type="component" value="Unassembled WGS sequence"/>
</dbReference>
<reference evidence="3" key="1">
    <citation type="journal article" date="2019" name="Int. J. Syst. Evol. Microbiol.">
        <title>The Global Catalogue of Microorganisms (GCM) 10K type strain sequencing project: providing services to taxonomists for standard genome sequencing and annotation.</title>
        <authorList>
            <consortium name="The Broad Institute Genomics Platform"/>
            <consortium name="The Broad Institute Genome Sequencing Center for Infectious Disease"/>
            <person name="Wu L."/>
            <person name="Ma J."/>
        </authorList>
    </citation>
    <scope>NUCLEOTIDE SEQUENCE [LARGE SCALE GENOMIC DNA]</scope>
    <source>
        <strain evidence="3">CCUG 62763</strain>
    </source>
</reference>
<feature type="domain" description="Methyltransferase type 11" evidence="1">
    <location>
        <begin position="66"/>
        <end position="162"/>
    </location>
</feature>
<dbReference type="RefSeq" id="WP_387994335.1">
    <property type="nucleotide sequence ID" value="NZ_JBHSGR010000040.1"/>
</dbReference>
<dbReference type="InterPro" id="IPR013216">
    <property type="entry name" value="Methyltransf_11"/>
</dbReference>
<dbReference type="GO" id="GO:0061542">
    <property type="term" value="F:3-demethylubiquinol 3-O-methyltransferase activity"/>
    <property type="evidence" value="ECO:0007669"/>
    <property type="project" value="UniProtKB-EC"/>
</dbReference>
<dbReference type="Gene3D" id="3.40.50.150">
    <property type="entry name" value="Vaccinia Virus protein VP39"/>
    <property type="match status" value="1"/>
</dbReference>
<dbReference type="GO" id="GO:0102208">
    <property type="term" value="F:2-polyprenyl-6-hydroxyphenol methylase activity"/>
    <property type="evidence" value="ECO:0007669"/>
    <property type="project" value="UniProtKB-EC"/>
</dbReference>
<dbReference type="EMBL" id="JBHSGR010000040">
    <property type="protein sequence ID" value="MFC4696161.1"/>
    <property type="molecule type" value="Genomic_DNA"/>
</dbReference>
<dbReference type="SUPFAM" id="SSF53335">
    <property type="entry name" value="S-adenosyl-L-methionine-dependent methyltransferases"/>
    <property type="match status" value="1"/>
</dbReference>
<evidence type="ECO:0000313" key="3">
    <source>
        <dbReference type="Proteomes" id="UP001596025"/>
    </source>
</evidence>
<dbReference type="CDD" id="cd02440">
    <property type="entry name" value="AdoMet_MTases"/>
    <property type="match status" value="1"/>
</dbReference>
<dbReference type="PANTHER" id="PTHR43861:SF1">
    <property type="entry name" value="TRANS-ACONITATE 2-METHYLTRANSFERASE"/>
    <property type="match status" value="1"/>
</dbReference>
<dbReference type="GO" id="GO:0032259">
    <property type="term" value="P:methylation"/>
    <property type="evidence" value="ECO:0007669"/>
    <property type="project" value="UniProtKB-KW"/>
</dbReference>
<sequence>MDTRSLRTAWDTFGSRDPMWAVLTEPDRRGGRWDPEEFFATGVRVVDDVMALADSLRLPARRETALDFGCGVGRLTQALARHFDRVTGVDIAPSMLAEARRHDPEGRCTFVHNEAADLSVFPDDSFDLVLSTIVLQHMPPELSLRYAEEFGRVLRPGGLAVFAVPTGPSDTLVGRLYRTVPRPLVHAYVRRRFGAVLQMHGLPMEVLLPRLTERGLVVLRVQPDDSPGPNWRGFRYAVTKPAAG</sequence>
<keyword evidence="2" id="KW-0489">Methyltransferase</keyword>
<dbReference type="Pfam" id="PF08241">
    <property type="entry name" value="Methyltransf_11"/>
    <property type="match status" value="1"/>
</dbReference>
<keyword evidence="3" id="KW-1185">Reference proteome</keyword>
<dbReference type="PANTHER" id="PTHR43861">
    <property type="entry name" value="TRANS-ACONITATE 2-METHYLTRANSFERASE-RELATED"/>
    <property type="match status" value="1"/>
</dbReference>
<comment type="caution">
    <text evidence="2">The sequence shown here is derived from an EMBL/GenBank/DDBJ whole genome shotgun (WGS) entry which is preliminary data.</text>
</comment>
<accession>A0ABV9LQH1</accession>
<name>A0ABV9LQH1_9ACTN</name>
<organism evidence="2 3">
    <name type="scientific">Geodermatophilus arenarius</name>
    <dbReference type="NCBI Taxonomy" id="1137990"/>
    <lineage>
        <taxon>Bacteria</taxon>
        <taxon>Bacillati</taxon>
        <taxon>Actinomycetota</taxon>
        <taxon>Actinomycetes</taxon>
        <taxon>Geodermatophilales</taxon>
        <taxon>Geodermatophilaceae</taxon>
        <taxon>Geodermatophilus</taxon>
    </lineage>
</organism>
<gene>
    <name evidence="2" type="ORF">ACFO3M_22360</name>
</gene>
<proteinExistence type="predicted"/>
<dbReference type="InterPro" id="IPR029063">
    <property type="entry name" value="SAM-dependent_MTases_sf"/>
</dbReference>
<dbReference type="EC" id="2.1.1.222" evidence="2"/>